<name>A0A099L6P9_COLPS</name>
<evidence type="ECO:0008006" key="3">
    <source>
        <dbReference type="Google" id="ProtNLM"/>
    </source>
</evidence>
<dbReference type="AlphaFoldDB" id="A0A099L6P9"/>
<accession>A0A099L6P9</accession>
<evidence type="ECO:0000313" key="2">
    <source>
        <dbReference type="Proteomes" id="UP000029868"/>
    </source>
</evidence>
<dbReference type="EMBL" id="JQEC01000002">
    <property type="protein sequence ID" value="KGJ97558.1"/>
    <property type="molecule type" value="Genomic_DNA"/>
</dbReference>
<comment type="caution">
    <text evidence="1">The sequence shown here is derived from an EMBL/GenBank/DDBJ whole genome shotgun (WGS) entry which is preliminary data.</text>
</comment>
<dbReference type="Pfam" id="PF07366">
    <property type="entry name" value="SnoaL"/>
    <property type="match status" value="1"/>
</dbReference>
<dbReference type="InterPro" id="IPR009959">
    <property type="entry name" value="Cyclase_SnoaL-like"/>
</dbReference>
<protein>
    <recommendedName>
        <fullName evidence="3">Ester cyclase</fullName>
    </recommendedName>
</protein>
<sequence length="135" mass="15350">MILDNNIKLIKRYYHEVWNEGNLAVLDEIMSPKYINHTPGMPNPLPGPEGFKPIVIAMRTGLPDLRFEINDMVVTEDKVAIRCTMYGTHLGELFGVAATGKTVEINQMQVEYIKAGKIVEHWRVSDDLMAQLDHK</sequence>
<gene>
    <name evidence="1" type="ORF">GAB14E_1147</name>
</gene>
<dbReference type="Proteomes" id="UP000029868">
    <property type="component" value="Unassembled WGS sequence"/>
</dbReference>
<dbReference type="RefSeq" id="WP_033080412.1">
    <property type="nucleotide sequence ID" value="NZ_JQEC01000002.1"/>
</dbReference>
<dbReference type="GO" id="GO:0030638">
    <property type="term" value="P:polyketide metabolic process"/>
    <property type="evidence" value="ECO:0007669"/>
    <property type="project" value="InterPro"/>
</dbReference>
<dbReference type="PANTHER" id="PTHR38436">
    <property type="entry name" value="POLYKETIDE CYCLASE SNOAL-LIKE DOMAIN"/>
    <property type="match status" value="1"/>
</dbReference>
<organism evidence="1 2">
    <name type="scientific">Colwellia psychrerythraea</name>
    <name type="common">Vibrio psychroerythus</name>
    <dbReference type="NCBI Taxonomy" id="28229"/>
    <lineage>
        <taxon>Bacteria</taxon>
        <taxon>Pseudomonadati</taxon>
        <taxon>Pseudomonadota</taxon>
        <taxon>Gammaproteobacteria</taxon>
        <taxon>Alteromonadales</taxon>
        <taxon>Colwelliaceae</taxon>
        <taxon>Colwellia</taxon>
    </lineage>
</organism>
<dbReference type="Gene3D" id="3.10.450.50">
    <property type="match status" value="1"/>
</dbReference>
<dbReference type="PATRIC" id="fig|28229.3.peg.305"/>
<evidence type="ECO:0000313" key="1">
    <source>
        <dbReference type="EMBL" id="KGJ97558.1"/>
    </source>
</evidence>
<reference evidence="1 2" key="1">
    <citation type="submission" date="2014-08" db="EMBL/GenBank/DDBJ databases">
        <title>Genomic and Phenotypic Diversity of Colwellia psychrerythraea strains from Disparate Marine Basins.</title>
        <authorList>
            <person name="Techtmann S.M."/>
            <person name="Stelling S.C."/>
            <person name="Utturkar S.M."/>
            <person name="Alshibli N."/>
            <person name="Harris A."/>
            <person name="Brown S.D."/>
            <person name="Hazen T.C."/>
        </authorList>
    </citation>
    <scope>NUCLEOTIDE SEQUENCE [LARGE SCALE GENOMIC DNA]</scope>
    <source>
        <strain evidence="1 2">GAB14E</strain>
    </source>
</reference>
<proteinExistence type="predicted"/>
<dbReference type="SUPFAM" id="SSF54427">
    <property type="entry name" value="NTF2-like"/>
    <property type="match status" value="1"/>
</dbReference>
<dbReference type="PANTHER" id="PTHR38436:SF1">
    <property type="entry name" value="ESTER CYCLASE"/>
    <property type="match status" value="1"/>
</dbReference>
<dbReference type="OrthoDB" id="129343at2"/>
<dbReference type="InterPro" id="IPR032710">
    <property type="entry name" value="NTF2-like_dom_sf"/>
</dbReference>